<evidence type="ECO:0000313" key="5">
    <source>
        <dbReference type="EMBL" id="KNB49676.1"/>
    </source>
</evidence>
<dbReference type="InterPro" id="IPR037293">
    <property type="entry name" value="Gal_Oxidase_central_sf"/>
</dbReference>
<evidence type="ECO:0000256" key="2">
    <source>
        <dbReference type="SAM" id="SignalP"/>
    </source>
</evidence>
<evidence type="ECO:0000259" key="4">
    <source>
        <dbReference type="Pfam" id="PF09118"/>
    </source>
</evidence>
<feature type="signal peptide" evidence="2">
    <location>
        <begin position="1"/>
        <end position="44"/>
    </location>
</feature>
<dbReference type="PROSITE" id="PS51318">
    <property type="entry name" value="TAT"/>
    <property type="match status" value="1"/>
</dbReference>
<feature type="chain" id="PRO_5005532382" evidence="2">
    <location>
        <begin position="45"/>
        <end position="636"/>
    </location>
</feature>
<accession>A0A0K9X9D1</accession>
<dbReference type="Gene3D" id="2.130.10.80">
    <property type="entry name" value="Galactose oxidase/kelch, beta-propeller"/>
    <property type="match status" value="1"/>
</dbReference>
<dbReference type="GO" id="GO:0005975">
    <property type="term" value="P:carbohydrate metabolic process"/>
    <property type="evidence" value="ECO:0007669"/>
    <property type="project" value="UniProtKB-ARBA"/>
</dbReference>
<feature type="domain" description="Glyoxal oxidase N-terminal" evidence="3">
    <location>
        <begin position="208"/>
        <end position="530"/>
    </location>
</feature>
<protein>
    <submittedName>
        <fullName evidence="5">Galactose oxidase</fullName>
    </submittedName>
</protein>
<dbReference type="InterPro" id="IPR006311">
    <property type="entry name" value="TAT_signal"/>
</dbReference>
<dbReference type="CDD" id="cd02851">
    <property type="entry name" value="E_set_GO_C"/>
    <property type="match status" value="1"/>
</dbReference>
<dbReference type="InterPro" id="IPR011043">
    <property type="entry name" value="Gal_Oxase/kelch_b-propeller"/>
</dbReference>
<dbReference type="EMBL" id="LFXA01000017">
    <property type="protein sequence ID" value="KNB49676.1"/>
    <property type="molecule type" value="Genomic_DNA"/>
</dbReference>
<dbReference type="OrthoDB" id="535891at2"/>
<proteinExistence type="predicted"/>
<keyword evidence="6" id="KW-1185">Reference proteome</keyword>
<gene>
    <name evidence="5" type="ORF">AC230_23060</name>
</gene>
<dbReference type="PATRIC" id="fig|1678637.3.peg.4944"/>
<evidence type="ECO:0000259" key="3">
    <source>
        <dbReference type="Pfam" id="PF07250"/>
    </source>
</evidence>
<dbReference type="InterPro" id="IPR013783">
    <property type="entry name" value="Ig-like_fold"/>
</dbReference>
<sequence>MSPRRPLPRRRALSRRRPRTALAAGAATVIALSTLTLLSTPAPATTTPTAPSLAPARLRAAVRPAEVAALGKDEAEALAWRRLVAADDTYPQSMRTQRFNDLTASQAQENAPYDVRQFGKWTDYFPSPDFGDHVALLPTGKVLVFSFEMFNSNPTIEPAPTQQVGKNNTGRAYVWDPKAGTGPSAFKAVPPPEVDMDDDTGVRRAAPVFCAGHSYLPNGMVGVFGGNFGADRDGAGARFAFVFDPWTETWHRQQDMRHGRWYPGVVTTADGRQLIMSGQRETGYGTPSTLIERFPARTMPVLTDKAPAPERQPLDAWRVQAPYTQDYPHLFALRDGKVYGFGREAGEQFAFDPQNETRAGLPARPDGGMRLYGSAVPLPNGTNGPDSVLVLGGDNHSNKVFKFTSGPNGGQWTEETPRNYSRTQDDTLILPNGNLFTVNGAFHIRDYGAGLLNPNVSEEWMKRRYTETRDASGRWTIGPAQRLPRGYHSNAVLLPDGRVMVTGDELQQMAANPNIKSGYNGTIEIFEPPYLQQGSRPDLRNAPNGPVAYGATFRVDTNTPTRAAKAVLVAPVTSTHAVDTSQRRLELPIRANAGGALSLQAPPSAQDAPPGYYMLFLLDGNGVPSEAQWVQLRPNA</sequence>
<dbReference type="Pfam" id="PF07250">
    <property type="entry name" value="Glyoxal_oxid_N"/>
    <property type="match status" value="1"/>
</dbReference>
<organism evidence="5 6">
    <name type="scientific">Streptomyces caatingaensis</name>
    <dbReference type="NCBI Taxonomy" id="1678637"/>
    <lineage>
        <taxon>Bacteria</taxon>
        <taxon>Bacillati</taxon>
        <taxon>Actinomycetota</taxon>
        <taxon>Actinomycetes</taxon>
        <taxon>Kitasatosporales</taxon>
        <taxon>Streptomycetaceae</taxon>
        <taxon>Streptomyces</taxon>
    </lineage>
</organism>
<dbReference type="InterPro" id="IPR014756">
    <property type="entry name" value="Ig_E-set"/>
</dbReference>
<reference evidence="6" key="1">
    <citation type="submission" date="2015-07" db="EMBL/GenBank/DDBJ databases">
        <title>Draft genome sequence of Streptomyces sp. CMAA 1322, a bacterium isolated from Caatinga biome, from dry forest semiarid of Brazil.</title>
        <authorList>
            <person name="Santos S.N."/>
            <person name="Gacesa R."/>
            <person name="Taketani R.G."/>
            <person name="Long P.F."/>
            <person name="Melo I.S."/>
        </authorList>
    </citation>
    <scope>NUCLEOTIDE SEQUENCE [LARGE SCALE GENOMIC DNA]</scope>
    <source>
        <strain evidence="6">CMAA 1322</strain>
    </source>
</reference>
<dbReference type="PANTHER" id="PTHR32208">
    <property type="entry name" value="SECRETED PROTEIN-RELATED"/>
    <property type="match status" value="1"/>
</dbReference>
<dbReference type="STRING" id="1678637.AC230_23060"/>
<dbReference type="Proteomes" id="UP000037288">
    <property type="component" value="Unassembled WGS sequence"/>
</dbReference>
<evidence type="ECO:0000256" key="1">
    <source>
        <dbReference type="ARBA" id="ARBA00022729"/>
    </source>
</evidence>
<dbReference type="RefSeq" id="WP_049718226.1">
    <property type="nucleotide sequence ID" value="NZ_LFXA01000017.1"/>
</dbReference>
<dbReference type="InterPro" id="IPR009880">
    <property type="entry name" value="Glyoxal_oxidase_N"/>
</dbReference>
<keyword evidence="1 2" id="KW-0732">Signal</keyword>
<dbReference type="PANTHER" id="PTHR32208:SF21">
    <property type="entry name" value="LOW QUALITY PROTEIN: ALDEHYDE OXIDASE GLOX-LIKE"/>
    <property type="match status" value="1"/>
</dbReference>
<feature type="domain" description="Galactose oxidase-like Early set" evidence="4">
    <location>
        <begin position="536"/>
        <end position="631"/>
    </location>
</feature>
<comment type="caution">
    <text evidence="5">The sequence shown here is derived from an EMBL/GenBank/DDBJ whole genome shotgun (WGS) entry which is preliminary data.</text>
</comment>
<dbReference type="SUPFAM" id="SSF50965">
    <property type="entry name" value="Galactose oxidase, central domain"/>
    <property type="match status" value="1"/>
</dbReference>
<dbReference type="SUPFAM" id="SSF81296">
    <property type="entry name" value="E set domains"/>
    <property type="match status" value="1"/>
</dbReference>
<dbReference type="AlphaFoldDB" id="A0A0K9X9D1"/>
<dbReference type="Pfam" id="PF09118">
    <property type="entry name" value="GO-like_E_set"/>
    <property type="match status" value="1"/>
</dbReference>
<dbReference type="InterPro" id="IPR015202">
    <property type="entry name" value="GO-like_E_set"/>
</dbReference>
<name>A0A0K9X9D1_9ACTN</name>
<evidence type="ECO:0000313" key="6">
    <source>
        <dbReference type="Proteomes" id="UP000037288"/>
    </source>
</evidence>
<dbReference type="Gene3D" id="2.60.40.10">
    <property type="entry name" value="Immunoglobulins"/>
    <property type="match status" value="1"/>
</dbReference>